<reference evidence="1 2" key="2">
    <citation type="journal article" date="2022" name="Mol. Ecol. Resour.">
        <title>The genomes of chicory, endive, great burdock and yacon provide insights into Asteraceae paleo-polyploidization history and plant inulin production.</title>
        <authorList>
            <person name="Fan W."/>
            <person name="Wang S."/>
            <person name="Wang H."/>
            <person name="Wang A."/>
            <person name="Jiang F."/>
            <person name="Liu H."/>
            <person name="Zhao H."/>
            <person name="Xu D."/>
            <person name="Zhang Y."/>
        </authorList>
    </citation>
    <scope>NUCLEOTIDE SEQUENCE [LARGE SCALE GENOMIC DNA]</scope>
    <source>
        <strain evidence="2">cv. Yunnan</strain>
        <tissue evidence="1">Leaves</tissue>
    </source>
</reference>
<evidence type="ECO:0000313" key="1">
    <source>
        <dbReference type="EMBL" id="KAI3705516.1"/>
    </source>
</evidence>
<name>A0ACB9A6B7_9ASTR</name>
<dbReference type="EMBL" id="CM042042">
    <property type="protein sequence ID" value="KAI3705516.1"/>
    <property type="molecule type" value="Genomic_DNA"/>
</dbReference>
<keyword evidence="2" id="KW-1185">Reference proteome</keyword>
<proteinExistence type="predicted"/>
<evidence type="ECO:0000313" key="2">
    <source>
        <dbReference type="Proteomes" id="UP001056120"/>
    </source>
</evidence>
<organism evidence="1 2">
    <name type="scientific">Smallanthus sonchifolius</name>
    <dbReference type="NCBI Taxonomy" id="185202"/>
    <lineage>
        <taxon>Eukaryota</taxon>
        <taxon>Viridiplantae</taxon>
        <taxon>Streptophyta</taxon>
        <taxon>Embryophyta</taxon>
        <taxon>Tracheophyta</taxon>
        <taxon>Spermatophyta</taxon>
        <taxon>Magnoliopsida</taxon>
        <taxon>eudicotyledons</taxon>
        <taxon>Gunneridae</taxon>
        <taxon>Pentapetalae</taxon>
        <taxon>asterids</taxon>
        <taxon>campanulids</taxon>
        <taxon>Asterales</taxon>
        <taxon>Asteraceae</taxon>
        <taxon>Asteroideae</taxon>
        <taxon>Heliantheae alliance</taxon>
        <taxon>Millerieae</taxon>
        <taxon>Smallanthus</taxon>
    </lineage>
</organism>
<accession>A0ACB9A6B7</accession>
<gene>
    <name evidence="1" type="ORF">L1987_75755</name>
</gene>
<dbReference type="Proteomes" id="UP001056120">
    <property type="component" value="Linkage Group LG25"/>
</dbReference>
<sequence>MEAAEEQTTTVAAADYEGPTDITNVAKGKRTKRQRPQSPIRFAFSPSNNNEDEDTAESLILLSRGQSLIDVLTARKNKDDYDGVFKFNSKRYIQSTDTGTGGVFVYECKTCSRTFSSFQALGGHRASHRKPRNYEDTRKAPPLPPEYLSWMNNDHYSSSSSILIQLNNQVKASSRVHECSICGKEFNSGQALGGHMRRHRVAGGRNKNVNATATLSLIPFSDPVTMYDRKAKNDALCLGLDLNLPAPRETADNQHQKRSFAFSLPGESEKKQQPAVHVVDCQY</sequence>
<protein>
    <submittedName>
        <fullName evidence="1">Uncharacterized protein</fullName>
    </submittedName>
</protein>
<reference evidence="2" key="1">
    <citation type="journal article" date="2022" name="Mol. Ecol. Resour.">
        <title>The genomes of chicory, endive, great burdock and yacon provide insights into Asteraceae palaeo-polyploidization history and plant inulin production.</title>
        <authorList>
            <person name="Fan W."/>
            <person name="Wang S."/>
            <person name="Wang H."/>
            <person name="Wang A."/>
            <person name="Jiang F."/>
            <person name="Liu H."/>
            <person name="Zhao H."/>
            <person name="Xu D."/>
            <person name="Zhang Y."/>
        </authorList>
    </citation>
    <scope>NUCLEOTIDE SEQUENCE [LARGE SCALE GENOMIC DNA]</scope>
    <source>
        <strain evidence="2">cv. Yunnan</strain>
    </source>
</reference>
<comment type="caution">
    <text evidence="1">The sequence shown here is derived from an EMBL/GenBank/DDBJ whole genome shotgun (WGS) entry which is preliminary data.</text>
</comment>